<feature type="compositionally biased region" description="Basic and acidic residues" evidence="1">
    <location>
        <begin position="512"/>
        <end position="527"/>
    </location>
</feature>
<dbReference type="Proteomes" id="UP001165740">
    <property type="component" value="Chromosome 5"/>
</dbReference>
<feature type="compositionally biased region" description="Basic and acidic residues" evidence="1">
    <location>
        <begin position="547"/>
        <end position="563"/>
    </location>
</feature>
<gene>
    <name evidence="4 5" type="primary">LOC106060853</name>
</gene>
<dbReference type="InterPro" id="IPR011011">
    <property type="entry name" value="Znf_FYVE_PHD"/>
</dbReference>
<feature type="region of interest" description="Disordered" evidence="1">
    <location>
        <begin position="483"/>
        <end position="527"/>
    </location>
</feature>
<organism evidence="3 4">
    <name type="scientific">Biomphalaria glabrata</name>
    <name type="common">Bloodfluke planorb</name>
    <name type="synonym">Freshwater snail</name>
    <dbReference type="NCBI Taxonomy" id="6526"/>
    <lineage>
        <taxon>Eukaryota</taxon>
        <taxon>Metazoa</taxon>
        <taxon>Spiralia</taxon>
        <taxon>Lophotrochozoa</taxon>
        <taxon>Mollusca</taxon>
        <taxon>Gastropoda</taxon>
        <taxon>Heterobranchia</taxon>
        <taxon>Euthyneura</taxon>
        <taxon>Panpulmonata</taxon>
        <taxon>Hygrophila</taxon>
        <taxon>Lymnaeoidea</taxon>
        <taxon>Planorbidae</taxon>
        <taxon>Biomphalaria</taxon>
    </lineage>
</organism>
<feature type="region of interest" description="Disordered" evidence="1">
    <location>
        <begin position="414"/>
        <end position="446"/>
    </location>
</feature>
<sequence length="612" mass="69151">MGGNSSKSKKTNIQLSVTETLESSLNSSTSSQKDKKYNKNVNKKKKSNSVKIKADKKSPKKHKQSFCESQTIEQVLIEDMSVSGCKLLAPNSPVYRKKSSCPSCEAKDILLGKNRSRSGSERSLRFSDFNKVLRRTKVYEWEMTPLDIALEDVREPKPEDVCYICGVYTGHHVRICRVCMKAYHDGCLLKIGHPLTEKHRKLITSKQWSCHQCAALNHLLTQEEVRTALEDLQDLDICKDNITEESYLSYCKQSLNREGKIFTAEKEGSSLTRFHIFAKDKVVSWTDFLNMEGIRILSRRNKDSLVHLLTQSELAEARKTFKTLDKKGLGMVSKSEVQQFLDSTKTRVSSYFPDDSMMYIDEDLDSPVTWGDFLRDRAIYFLGQRINLMRATDGDFSEDNADKASTAMSFDSMDDDEEYTSCTPDFDQSSDHHCHHYPTTNAEPNRKVLDDISKEYTVRVSVNKTMLDDIDVELQKCHKLQELQASSSAESPETSSQATGVSPGLENVQNEGKVDTETVKPARVTPDRIESISYNDSLHATIPWDNLGDRSPQKSQEEKQLNRRSEVITRKQVKSNQARAVSQVACRSGKNVMAPAYGNLTQISSSIQGSDV</sequence>
<dbReference type="AlphaFoldDB" id="A0A9W3AEX5"/>
<dbReference type="OMA" id="KSDIHAM"/>
<dbReference type="GO" id="GO:0005509">
    <property type="term" value="F:calcium ion binding"/>
    <property type="evidence" value="ECO:0007669"/>
    <property type="project" value="InterPro"/>
</dbReference>
<dbReference type="InterPro" id="IPR031946">
    <property type="entry name" value="KIAA1045_Zf_RING"/>
</dbReference>
<feature type="region of interest" description="Disordered" evidence="1">
    <location>
        <begin position="540"/>
        <end position="563"/>
    </location>
</feature>
<dbReference type="GeneID" id="106060853"/>
<keyword evidence="3" id="KW-1185">Reference proteome</keyword>
<dbReference type="InterPro" id="IPR011992">
    <property type="entry name" value="EF-hand-dom_pair"/>
</dbReference>
<feature type="region of interest" description="Disordered" evidence="1">
    <location>
        <begin position="20"/>
        <end position="65"/>
    </location>
</feature>
<feature type="compositionally biased region" description="Basic residues" evidence="1">
    <location>
        <begin position="38"/>
        <end position="48"/>
    </location>
</feature>
<evidence type="ECO:0000313" key="5">
    <source>
        <dbReference type="RefSeq" id="XP_055885755.1"/>
    </source>
</evidence>
<dbReference type="RefSeq" id="XP_055885755.1">
    <property type="nucleotide sequence ID" value="XM_056029780.1"/>
</dbReference>
<dbReference type="SUPFAM" id="SSF57903">
    <property type="entry name" value="FYVE/PHD zinc finger"/>
    <property type="match status" value="1"/>
</dbReference>
<accession>A0A9W3AEX5</accession>
<name>A0A9W3AEX5_BIOGL</name>
<protein>
    <submittedName>
        <fullName evidence="4 5">Uncharacterized protein LOC106060853 isoform X1</fullName>
    </submittedName>
</protein>
<evidence type="ECO:0000259" key="2">
    <source>
        <dbReference type="PROSITE" id="PS50222"/>
    </source>
</evidence>
<evidence type="ECO:0000313" key="3">
    <source>
        <dbReference type="Proteomes" id="UP001165740"/>
    </source>
</evidence>
<evidence type="ECO:0000256" key="1">
    <source>
        <dbReference type="SAM" id="MobiDB-lite"/>
    </source>
</evidence>
<dbReference type="Gene3D" id="3.30.40.10">
    <property type="entry name" value="Zinc/RING finger domain, C3HC4 (zinc finger)"/>
    <property type="match status" value="1"/>
</dbReference>
<dbReference type="InterPro" id="IPR013083">
    <property type="entry name" value="Znf_RING/FYVE/PHD"/>
</dbReference>
<dbReference type="SUPFAM" id="SSF47473">
    <property type="entry name" value="EF-hand"/>
    <property type="match status" value="1"/>
</dbReference>
<dbReference type="PROSITE" id="PS50222">
    <property type="entry name" value="EF_HAND_2"/>
    <property type="match status" value="1"/>
</dbReference>
<dbReference type="RefSeq" id="XP_055885754.1">
    <property type="nucleotide sequence ID" value="XM_056029779.1"/>
</dbReference>
<evidence type="ECO:0000313" key="4">
    <source>
        <dbReference type="RefSeq" id="XP_055885754.1"/>
    </source>
</evidence>
<dbReference type="OrthoDB" id="9978298at2759"/>
<dbReference type="Gene3D" id="1.10.238.10">
    <property type="entry name" value="EF-hand"/>
    <property type="match status" value="1"/>
</dbReference>
<feature type="compositionally biased region" description="Low complexity" evidence="1">
    <location>
        <begin position="20"/>
        <end position="31"/>
    </location>
</feature>
<feature type="compositionally biased region" description="Low complexity" evidence="1">
    <location>
        <begin position="484"/>
        <end position="499"/>
    </location>
</feature>
<reference evidence="4 5" key="1">
    <citation type="submission" date="2025-04" db="UniProtKB">
        <authorList>
            <consortium name="RefSeq"/>
        </authorList>
    </citation>
    <scope>IDENTIFICATION</scope>
</reference>
<proteinExistence type="predicted"/>
<feature type="domain" description="EF-hand" evidence="2">
    <location>
        <begin position="312"/>
        <end position="347"/>
    </location>
</feature>
<dbReference type="Pfam" id="PF16744">
    <property type="entry name" value="zf-RING_15"/>
    <property type="match status" value="1"/>
</dbReference>
<dbReference type="InterPro" id="IPR002048">
    <property type="entry name" value="EF_hand_dom"/>
</dbReference>